<organism evidence="1 2">
    <name type="scientific">Chionoecetes opilio</name>
    <name type="common">Atlantic snow crab</name>
    <name type="synonym">Cancer opilio</name>
    <dbReference type="NCBI Taxonomy" id="41210"/>
    <lineage>
        <taxon>Eukaryota</taxon>
        <taxon>Metazoa</taxon>
        <taxon>Ecdysozoa</taxon>
        <taxon>Arthropoda</taxon>
        <taxon>Crustacea</taxon>
        <taxon>Multicrustacea</taxon>
        <taxon>Malacostraca</taxon>
        <taxon>Eumalacostraca</taxon>
        <taxon>Eucarida</taxon>
        <taxon>Decapoda</taxon>
        <taxon>Pleocyemata</taxon>
        <taxon>Brachyura</taxon>
        <taxon>Eubrachyura</taxon>
        <taxon>Majoidea</taxon>
        <taxon>Majidae</taxon>
        <taxon>Chionoecetes</taxon>
    </lineage>
</organism>
<evidence type="ECO:0000313" key="2">
    <source>
        <dbReference type="Proteomes" id="UP000770661"/>
    </source>
</evidence>
<reference evidence="1" key="1">
    <citation type="submission" date="2020-07" db="EMBL/GenBank/DDBJ databases">
        <title>The High-quality genome of the commercially important snow crab, Chionoecetes opilio.</title>
        <authorList>
            <person name="Jeong J.-H."/>
            <person name="Ryu S."/>
        </authorList>
    </citation>
    <scope>NUCLEOTIDE SEQUENCE</scope>
    <source>
        <strain evidence="1">MADBK_172401_WGS</strain>
        <tissue evidence="1">Digestive gland</tissue>
    </source>
</reference>
<dbReference type="Proteomes" id="UP000770661">
    <property type="component" value="Unassembled WGS sequence"/>
</dbReference>
<gene>
    <name evidence="1" type="ORF">GWK47_045937</name>
</gene>
<comment type="caution">
    <text evidence="1">The sequence shown here is derived from an EMBL/GenBank/DDBJ whole genome shotgun (WGS) entry which is preliminary data.</text>
</comment>
<dbReference type="EMBL" id="JACEEZ010010657">
    <property type="protein sequence ID" value="KAG0721690.1"/>
    <property type="molecule type" value="Genomic_DNA"/>
</dbReference>
<dbReference type="OrthoDB" id="6251714at2759"/>
<sequence length="150" mass="16533">MGGGDWYRVEVMRVEVGLKATIASEECQKVRRRASLRSINEIVAPPSGRPAAVFQVAAAGMGRATACSWRRLAHARGWCRPQRGGGSSHPHLMANPEHHLALQVDVTQQSVVERVIAGFQGQTGRKPPRLLVKSAGVMRAHHFWMKRKPV</sequence>
<accession>A0A8J4Y5X1</accession>
<keyword evidence="2" id="KW-1185">Reference proteome</keyword>
<proteinExistence type="predicted"/>
<dbReference type="AlphaFoldDB" id="A0A8J4Y5X1"/>
<evidence type="ECO:0000313" key="1">
    <source>
        <dbReference type="EMBL" id="KAG0721690.1"/>
    </source>
</evidence>
<protein>
    <submittedName>
        <fullName evidence="1">Uncharacterized protein</fullName>
    </submittedName>
</protein>
<name>A0A8J4Y5X1_CHIOP</name>